<feature type="coiled-coil region" evidence="1">
    <location>
        <begin position="139"/>
        <end position="262"/>
    </location>
</feature>
<feature type="region of interest" description="Disordered" evidence="2">
    <location>
        <begin position="1223"/>
        <end position="1257"/>
    </location>
</feature>
<feature type="coiled-coil region" evidence="1">
    <location>
        <begin position="382"/>
        <end position="508"/>
    </location>
</feature>
<reference evidence="3" key="1">
    <citation type="journal article" date="2021" name="J Fungi (Basel)">
        <title>Virulence traits and population genomics of the black yeast Aureobasidium melanogenum.</title>
        <authorList>
            <person name="Cernosa A."/>
            <person name="Sun X."/>
            <person name="Gostincar C."/>
            <person name="Fang C."/>
            <person name="Gunde-Cimerman N."/>
            <person name="Song Z."/>
        </authorList>
    </citation>
    <scope>NUCLEOTIDE SEQUENCE</scope>
    <source>
        <strain evidence="3">EXF-8016</strain>
    </source>
</reference>
<dbReference type="EMBL" id="JAHFYH010000010">
    <property type="protein sequence ID" value="KAH0227486.1"/>
    <property type="molecule type" value="Genomic_DNA"/>
</dbReference>
<keyword evidence="1" id="KW-0175">Coiled coil</keyword>
<feature type="region of interest" description="Disordered" evidence="2">
    <location>
        <begin position="771"/>
        <end position="801"/>
    </location>
</feature>
<feature type="compositionally biased region" description="Basic and acidic residues" evidence="2">
    <location>
        <begin position="59"/>
        <end position="74"/>
    </location>
</feature>
<dbReference type="SUPFAM" id="SSF58100">
    <property type="entry name" value="Bacterial hemolysins"/>
    <property type="match status" value="1"/>
</dbReference>
<evidence type="ECO:0000313" key="3">
    <source>
        <dbReference type="EMBL" id="KAH0227486.1"/>
    </source>
</evidence>
<feature type="compositionally biased region" description="Acidic residues" evidence="2">
    <location>
        <begin position="771"/>
        <end position="790"/>
    </location>
</feature>
<evidence type="ECO:0008006" key="5">
    <source>
        <dbReference type="Google" id="ProtNLM"/>
    </source>
</evidence>
<protein>
    <recommendedName>
        <fullName evidence="5">Myb-like domain-containing protein</fullName>
    </recommendedName>
</protein>
<evidence type="ECO:0000256" key="1">
    <source>
        <dbReference type="SAM" id="Coils"/>
    </source>
</evidence>
<reference evidence="3" key="2">
    <citation type="submission" date="2021-08" db="EMBL/GenBank/DDBJ databases">
        <authorList>
            <person name="Gostincar C."/>
            <person name="Sun X."/>
            <person name="Song Z."/>
            <person name="Gunde-Cimerman N."/>
        </authorList>
    </citation>
    <scope>NUCLEOTIDE SEQUENCE</scope>
    <source>
        <strain evidence="3">EXF-8016</strain>
    </source>
</reference>
<gene>
    <name evidence="3" type="ORF">KCV03_g2182</name>
</gene>
<feature type="non-terminal residue" evidence="3">
    <location>
        <position position="1352"/>
    </location>
</feature>
<dbReference type="Proteomes" id="UP000767238">
    <property type="component" value="Unassembled WGS sequence"/>
</dbReference>
<evidence type="ECO:0000256" key="2">
    <source>
        <dbReference type="SAM" id="MobiDB-lite"/>
    </source>
</evidence>
<proteinExistence type="predicted"/>
<name>A0A9P8K8E8_AURME</name>
<feature type="compositionally biased region" description="Polar residues" evidence="2">
    <location>
        <begin position="1"/>
        <end position="43"/>
    </location>
</feature>
<feature type="compositionally biased region" description="Polar residues" evidence="2">
    <location>
        <begin position="96"/>
        <end position="105"/>
    </location>
</feature>
<accession>A0A9P8K8E8</accession>
<feature type="region of interest" description="Disordered" evidence="2">
    <location>
        <begin position="718"/>
        <end position="744"/>
    </location>
</feature>
<organism evidence="3 4">
    <name type="scientific">Aureobasidium melanogenum</name>
    <name type="common">Aureobasidium pullulans var. melanogenum</name>
    <dbReference type="NCBI Taxonomy" id="46634"/>
    <lineage>
        <taxon>Eukaryota</taxon>
        <taxon>Fungi</taxon>
        <taxon>Dikarya</taxon>
        <taxon>Ascomycota</taxon>
        <taxon>Pezizomycotina</taxon>
        <taxon>Dothideomycetes</taxon>
        <taxon>Dothideomycetidae</taxon>
        <taxon>Dothideales</taxon>
        <taxon>Saccotheciaceae</taxon>
        <taxon>Aureobasidium</taxon>
    </lineage>
</organism>
<comment type="caution">
    <text evidence="3">The sequence shown here is derived from an EMBL/GenBank/DDBJ whole genome shotgun (WGS) entry which is preliminary data.</text>
</comment>
<feature type="region of interest" description="Disordered" evidence="2">
    <location>
        <begin position="1277"/>
        <end position="1316"/>
    </location>
</feature>
<feature type="region of interest" description="Disordered" evidence="2">
    <location>
        <begin position="289"/>
        <end position="309"/>
    </location>
</feature>
<sequence>MQQQHQHQGTPIHGSKQQATPKFGSQHQGPSKSQSNQVETPSDQPEPKKKKRKSSNHQKQQEDHQTTQDEKKANSENQLVRLEQPEDQPLELPGQDMNSSQVTTNSEREQLWKKLEDNQSGRCCVHCKDNPKLGLEVMQEQHEQLVDEVKEEFTTVKKERTLINIKVDTYKAGVGMLKKQFNEQETNLKNLLADFKELQNDFEEQYEDCVNLVSRWFREERETRREEIDETRKEITGHDKQLIRMQNEIAEYSGRVTEAETEVIRFRERLTRVAEGCAGHDRQLAKHSQRLAEHHDRHTVHDDRHDSHEERLTGLDTQLLGHGERLAEHNEQLFGLGNRLSAYDDQSAGFDRNLTELNAWRLEMEKRVTEVEKRDNERKESYDNLKEQYDEQQKLTKRLSDQVDDLNDRLAEACEARDRASEENQAYVDLIAKERTEISRLEQKVETALEEQKKMRQDYQKYQARIGATVVEKSRADIVVFKAQATKIEALESQTRTLTSLVEQLQTHLAQLTHLPIWTKNLEQDTRPYQRPPVQAPDLEARVRMLEEQSVQHTGLKDWQARMELYFHGTRDTMFTWTRGELKEHHSSLIAEIESVKAQSDCREKDVRMMSKRLEDQDLKFLTLRALLLGKTNQPSTQDAFTFPEKVIEGQLENDATWNSSPTLMMADEDLNQQAGEDAVPQMLIEPDAGPDEEDSITRPEMDVEHLMLDLSSVLYDPSREIPREPSPPVEETAQTPSSPLSSIRTSIIDEAEDSAEPDKDYAMPDVSVYEEDSQFDQEEDSANEPDGDSNDPVHALSSTRKDGWSELEIEIVQNTMNGSENYVISMAERYRLCQQRLSEKGFTRSSSSCQQLWNNKLVPADRRKARHWSERELEIVRDTMCESEDQDTLMPERYRLCEQRLREKGFKRTSGACQKIWHEILRPDEFRGRYSNWSKKELEILQDTMDESVGDHRPKSERYLICQKRLEEKGFKRSAYACKKRWTKDGAEGAEEDYVWTEDQIRLLGKAFQATIGAYGQSCSHQRFKRISEMLNSTGEIAVHLTRKACMEQWYRMPAEERWRIEEMIPIPRKSSPGVPGLNFSMPLVSEDSNFAKDVSAEHTEQATYLLGHLTSDCDAGASQESQKQNSSHIDQSALFNAERGANAASVAPISACQGPITSPPNTGTSSRLPIIEVTEILPQSQNIEQLPDTGRTTQVEAEKAMDEQAMKENPGAPTAIAATTESVAEQHEADKSPEATQGEPREPFDFTQNPSQTPAATVNIEPANFRHYEWMQMHSEPDPSAEGHTTDRMTHDGPSTVSVDRSGGGEGEPPESISAADLAAAVAEEIAEHCEQTTTGWGPMDIGFWIADSN</sequence>
<evidence type="ECO:0000313" key="4">
    <source>
        <dbReference type="Proteomes" id="UP000767238"/>
    </source>
</evidence>
<feature type="compositionally biased region" description="Polar residues" evidence="2">
    <location>
        <begin position="733"/>
        <end position="744"/>
    </location>
</feature>
<feature type="compositionally biased region" description="Basic and acidic residues" evidence="2">
    <location>
        <begin position="1226"/>
        <end position="1246"/>
    </location>
</feature>
<feature type="compositionally biased region" description="Polar residues" evidence="2">
    <location>
        <begin position="1248"/>
        <end position="1257"/>
    </location>
</feature>
<feature type="region of interest" description="Disordered" evidence="2">
    <location>
        <begin position="1"/>
        <end position="106"/>
    </location>
</feature>
<dbReference type="OrthoDB" id="3891374at2759"/>